<dbReference type="AlphaFoldDB" id="I0H5I2"/>
<dbReference type="InterPro" id="IPR006311">
    <property type="entry name" value="TAT_signal"/>
</dbReference>
<evidence type="ECO:0000313" key="5">
    <source>
        <dbReference type="Proteomes" id="UP000007882"/>
    </source>
</evidence>
<dbReference type="Pfam" id="PF03480">
    <property type="entry name" value="DctP"/>
    <property type="match status" value="1"/>
</dbReference>
<organism evidence="4 5">
    <name type="scientific">Actinoplanes missouriensis (strain ATCC 14538 / DSM 43046 / CBS 188.64 / JCM 3121 / NBRC 102363 / NCIMB 12654 / NRRL B-3342 / UNCC 431)</name>
    <dbReference type="NCBI Taxonomy" id="512565"/>
    <lineage>
        <taxon>Bacteria</taxon>
        <taxon>Bacillati</taxon>
        <taxon>Actinomycetota</taxon>
        <taxon>Actinomycetes</taxon>
        <taxon>Micromonosporales</taxon>
        <taxon>Micromonosporaceae</taxon>
        <taxon>Actinoplanes</taxon>
    </lineage>
</organism>
<comment type="similarity">
    <text evidence="1">Belongs to the bacterial solute-binding protein 7 family.</text>
</comment>
<protein>
    <submittedName>
        <fullName evidence="4">Putative ABC transporter substrate-binding protein</fullName>
    </submittedName>
</protein>
<dbReference type="EMBL" id="AP012319">
    <property type="protein sequence ID" value="BAL88269.1"/>
    <property type="molecule type" value="Genomic_DNA"/>
</dbReference>
<evidence type="ECO:0000256" key="1">
    <source>
        <dbReference type="ARBA" id="ARBA00009023"/>
    </source>
</evidence>
<reference evidence="4 5" key="1">
    <citation type="submission" date="2012-02" db="EMBL/GenBank/DDBJ databases">
        <title>Complete genome sequence of Actinoplanes missouriensis 431 (= NBRC 102363).</title>
        <authorList>
            <person name="Ohnishi Y."/>
            <person name="Ishikawa J."/>
            <person name="Sekine M."/>
            <person name="Hosoyama A."/>
            <person name="Harada T."/>
            <person name="Narita H."/>
            <person name="Hata T."/>
            <person name="Konno Y."/>
            <person name="Tutikane K."/>
            <person name="Fujita N."/>
            <person name="Horinouchi S."/>
            <person name="Hayakawa M."/>
        </authorList>
    </citation>
    <scope>NUCLEOTIDE SEQUENCE [LARGE SCALE GENOMIC DNA]</scope>
    <source>
        <strain evidence="5">ATCC 14538 / DSM 43046 / CBS 188.64 / JCM 3121 / NBRC 102363 / NCIMB 12654 / NRRL B-3342 / UNCC 431</strain>
    </source>
</reference>
<dbReference type="GO" id="GO:0055085">
    <property type="term" value="P:transmembrane transport"/>
    <property type="evidence" value="ECO:0007669"/>
    <property type="project" value="InterPro"/>
</dbReference>
<dbReference type="HOGENOM" id="CLU_036176_1_3_11"/>
<dbReference type="PATRIC" id="fig|512565.3.peg.3049"/>
<dbReference type="InterPro" id="IPR038404">
    <property type="entry name" value="TRAP_DctP_sf"/>
</dbReference>
<proteinExistence type="inferred from homology"/>
<dbReference type="NCBIfam" id="NF037995">
    <property type="entry name" value="TRAP_S1"/>
    <property type="match status" value="1"/>
</dbReference>
<gene>
    <name evidence="4" type="ordered locus">AMIS_30490</name>
</gene>
<dbReference type="KEGG" id="ams:AMIS_30490"/>
<keyword evidence="2" id="KW-0813">Transport</keyword>
<dbReference type="Proteomes" id="UP000007882">
    <property type="component" value="Chromosome"/>
</dbReference>
<dbReference type="PANTHER" id="PTHR33376">
    <property type="match status" value="1"/>
</dbReference>
<dbReference type="InterPro" id="IPR018389">
    <property type="entry name" value="DctP_fam"/>
</dbReference>
<dbReference type="PROSITE" id="PS51257">
    <property type="entry name" value="PROKAR_LIPOPROTEIN"/>
    <property type="match status" value="1"/>
</dbReference>
<accession>I0H5I2</accession>
<keyword evidence="5" id="KW-1185">Reference proteome</keyword>
<dbReference type="PROSITE" id="PS51318">
    <property type="entry name" value="TAT"/>
    <property type="match status" value="1"/>
</dbReference>
<evidence type="ECO:0000256" key="2">
    <source>
        <dbReference type="ARBA" id="ARBA00022448"/>
    </source>
</evidence>
<name>I0H5I2_ACTM4</name>
<keyword evidence="3" id="KW-0732">Signal</keyword>
<dbReference type="eggNOG" id="COG1638">
    <property type="taxonomic scope" value="Bacteria"/>
</dbReference>
<dbReference type="STRING" id="512565.AMIS_30490"/>
<dbReference type="Gene3D" id="3.40.190.170">
    <property type="entry name" value="Bacterial extracellular solute-binding protein, family 7"/>
    <property type="match status" value="1"/>
</dbReference>
<evidence type="ECO:0000256" key="3">
    <source>
        <dbReference type="ARBA" id="ARBA00022729"/>
    </source>
</evidence>
<sequence length="337" mass="36414">MRRHYREHVDRRAVLTSVCAVAGGLAAGCSRDSSAPAGAVDVLLGESVQPASPMVAAEKFFAQKVSDLTGGLCRVTVKPGGELGDEQRMAEMLRTGKLAFCKTLLANLTAYDKRLGVASLPYAFTDREQCLTSMRGDFGKRCAAILAEHGLVMLGFFYAGDRNFYNRVRAIRSPADLKGLRIRVPQSIVSIDMINALGATAVPLATNDIGSALKQGLVDGAENSVVFYTTEQHQQYAPHLSWTRHQHGVDVLLASATWLSARPTAMRDAIMQAGGLAQEEEIRLWAEATQTKTTWARDQGATLTDVDPEVFRRALAKVISNHRGTFGDLAALLPALA</sequence>
<evidence type="ECO:0000313" key="4">
    <source>
        <dbReference type="EMBL" id="BAL88269.1"/>
    </source>
</evidence>
<dbReference type="PANTHER" id="PTHR33376:SF7">
    <property type="entry name" value="C4-DICARBOXYLATE-BINDING PROTEIN DCTB"/>
    <property type="match status" value="1"/>
</dbReference>